<evidence type="ECO:0000313" key="2">
    <source>
        <dbReference type="WBParaSite" id="nRc.2.0.1.t46797-RA"/>
    </source>
</evidence>
<proteinExistence type="predicted"/>
<accession>A0A915L7K3</accession>
<name>A0A915L7K3_ROMCU</name>
<dbReference type="Proteomes" id="UP000887565">
    <property type="component" value="Unplaced"/>
</dbReference>
<organism evidence="1 2">
    <name type="scientific">Romanomermis culicivorax</name>
    <name type="common">Nematode worm</name>
    <dbReference type="NCBI Taxonomy" id="13658"/>
    <lineage>
        <taxon>Eukaryota</taxon>
        <taxon>Metazoa</taxon>
        <taxon>Ecdysozoa</taxon>
        <taxon>Nematoda</taxon>
        <taxon>Enoplea</taxon>
        <taxon>Dorylaimia</taxon>
        <taxon>Mermithida</taxon>
        <taxon>Mermithoidea</taxon>
        <taxon>Mermithidae</taxon>
        <taxon>Romanomermis</taxon>
    </lineage>
</organism>
<dbReference type="WBParaSite" id="nRc.2.0.1.t46797-RA">
    <property type="protein sequence ID" value="nRc.2.0.1.t46797-RA"/>
    <property type="gene ID" value="nRc.2.0.1.g46797"/>
</dbReference>
<sequence>MWNEDHLKKKNYGEQTYSTVSQVITDCQFGRSRHTNSSTFKTAGIPSDSPALKANTKYTRHARQEFSRAEFLGRFIDGVVGGPQFCAAAMK</sequence>
<keyword evidence="1" id="KW-1185">Reference proteome</keyword>
<reference evidence="2" key="1">
    <citation type="submission" date="2022-11" db="UniProtKB">
        <authorList>
            <consortium name="WormBaseParasite"/>
        </authorList>
    </citation>
    <scope>IDENTIFICATION</scope>
</reference>
<protein>
    <submittedName>
        <fullName evidence="2">Uncharacterized protein</fullName>
    </submittedName>
</protein>
<evidence type="ECO:0000313" key="1">
    <source>
        <dbReference type="Proteomes" id="UP000887565"/>
    </source>
</evidence>
<dbReference type="AlphaFoldDB" id="A0A915L7K3"/>